<dbReference type="InterPro" id="IPR056823">
    <property type="entry name" value="TEN-like_YD-shell"/>
</dbReference>
<feature type="domain" description="DUF6531" evidence="4">
    <location>
        <begin position="111"/>
        <end position="183"/>
    </location>
</feature>
<dbReference type="NCBIfam" id="TIGR01643">
    <property type="entry name" value="YD_repeat_2x"/>
    <property type="match status" value="14"/>
</dbReference>
<dbReference type="RefSeq" id="WP_380556553.1">
    <property type="nucleotide sequence ID" value="NZ_JBHEZY010000012.1"/>
</dbReference>
<dbReference type="InterPro" id="IPR022385">
    <property type="entry name" value="Rhs_assc_core"/>
</dbReference>
<dbReference type="InterPro" id="IPR045351">
    <property type="entry name" value="DUF6531"/>
</dbReference>
<proteinExistence type="predicted"/>
<dbReference type="Pfam" id="PF20148">
    <property type="entry name" value="DUF6531"/>
    <property type="match status" value="1"/>
</dbReference>
<comment type="caution">
    <text evidence="6">The sequence shown here is derived from an EMBL/GenBank/DDBJ whole genome shotgun (WGS) entry which is preliminary data.</text>
</comment>
<dbReference type="Pfam" id="PF05593">
    <property type="entry name" value="RHS_repeat"/>
    <property type="match status" value="3"/>
</dbReference>
<feature type="compositionally biased region" description="Gly residues" evidence="2">
    <location>
        <begin position="834"/>
        <end position="848"/>
    </location>
</feature>
<dbReference type="InterPro" id="IPR031325">
    <property type="entry name" value="RHS_repeat"/>
</dbReference>
<feature type="compositionally biased region" description="Gly residues" evidence="2">
    <location>
        <begin position="74"/>
        <end position="98"/>
    </location>
</feature>
<evidence type="ECO:0000259" key="5">
    <source>
        <dbReference type="Pfam" id="PF25023"/>
    </source>
</evidence>
<accession>A0ABV6X7C4</accession>
<feature type="region of interest" description="Disordered" evidence="2">
    <location>
        <begin position="489"/>
        <end position="515"/>
    </location>
</feature>
<feature type="domain" description="Teneurin-like YD-shell" evidence="5">
    <location>
        <begin position="669"/>
        <end position="782"/>
    </location>
</feature>
<evidence type="ECO:0000259" key="4">
    <source>
        <dbReference type="Pfam" id="PF20148"/>
    </source>
</evidence>
<gene>
    <name evidence="6" type="ORF">ACEZDB_26450</name>
</gene>
<dbReference type="Pfam" id="PF15657">
    <property type="entry name" value="Tox-HNH-EHHH"/>
    <property type="match status" value="1"/>
</dbReference>
<reference evidence="6 7" key="1">
    <citation type="submission" date="2024-09" db="EMBL/GenBank/DDBJ databases">
        <authorList>
            <person name="Lee S.D."/>
        </authorList>
    </citation>
    <scope>NUCLEOTIDE SEQUENCE [LARGE SCALE GENOMIC DNA]</scope>
    <source>
        <strain evidence="6 7">N1-3</strain>
    </source>
</reference>
<protein>
    <submittedName>
        <fullName evidence="6">DUF6531 domain-containing protein</fullName>
    </submittedName>
</protein>
<evidence type="ECO:0000256" key="2">
    <source>
        <dbReference type="SAM" id="MobiDB-lite"/>
    </source>
</evidence>
<evidence type="ECO:0000313" key="6">
    <source>
        <dbReference type="EMBL" id="MFC1434193.1"/>
    </source>
</evidence>
<evidence type="ECO:0000313" key="7">
    <source>
        <dbReference type="Proteomes" id="UP001592530"/>
    </source>
</evidence>
<feature type="region of interest" description="Disordered" evidence="2">
    <location>
        <begin position="44"/>
        <end position="112"/>
    </location>
</feature>
<dbReference type="NCBIfam" id="TIGR03696">
    <property type="entry name" value="Rhs_assc_core"/>
    <property type="match status" value="1"/>
</dbReference>
<dbReference type="PANTHER" id="PTHR32305">
    <property type="match status" value="1"/>
</dbReference>
<dbReference type="Gene3D" id="2.180.10.10">
    <property type="entry name" value="RHS repeat-associated core"/>
    <property type="match status" value="3"/>
</dbReference>
<dbReference type="InterPro" id="IPR006530">
    <property type="entry name" value="YD"/>
</dbReference>
<evidence type="ECO:0000256" key="1">
    <source>
        <dbReference type="ARBA" id="ARBA00022737"/>
    </source>
</evidence>
<dbReference type="InterPro" id="IPR028048">
    <property type="entry name" value="Tox-HNH-EHHH"/>
</dbReference>
<dbReference type="Proteomes" id="UP001592530">
    <property type="component" value="Unassembled WGS sequence"/>
</dbReference>
<dbReference type="EMBL" id="JBHEZY010000012">
    <property type="protein sequence ID" value="MFC1434193.1"/>
    <property type="molecule type" value="Genomic_DNA"/>
</dbReference>
<name>A0ABV6X7C4_9ACTN</name>
<feature type="domain" description="Teneurin-like YD-shell" evidence="5">
    <location>
        <begin position="311"/>
        <end position="509"/>
    </location>
</feature>
<dbReference type="Pfam" id="PF25023">
    <property type="entry name" value="TEN_YD-shell"/>
    <property type="match status" value="2"/>
</dbReference>
<feature type="compositionally biased region" description="Basic and acidic residues" evidence="2">
    <location>
        <begin position="47"/>
        <end position="70"/>
    </location>
</feature>
<dbReference type="PANTHER" id="PTHR32305:SF15">
    <property type="entry name" value="PROTEIN RHSA-RELATED"/>
    <property type="match status" value="1"/>
</dbReference>
<sequence length="1332" mass="143124">MTNRIVQALEDGARKLGTTLGEDAGKAVKDLYHSTGSNLEQVAKNTAEADAKHAGELKQLLRDGRNDTPREPGGLPGSGRGPGGEGGEPSVAGRGGPGQPSEGNGSCRTGGDPVDVVSGQMITSATDLRLPGLLPLLLRRAYASGYAGGRCFGPGWSSTLDQRVELGTTGIHYAGADAEVLSYPRPSADQPVVLPEHGARLPLTWDADSDTIRILDPGTGWTRHFGPVEQPAGGPGAGPASTPASRIRPITALTDRNGHRISFTQGPDGLPAQLVHSGGYRVAVDTSPTAAGPRVTALRLLDGSDGGLGSTVLEYGYDDAGRLTELVDSTGIPFAFDYDERDRITSWTDRNGHWYAYVYGPDGRVARGHGSDGVLAADFGYDPAHRTTTVTDSLGHTTTYHYDEHGHVSAATDPLGHTVRTEQDRYGQLLSHQDALGQVTRFTLDQEGNPVRVVRPDGRTWTARYNAWSLPVEVRSPDGAVWRHSYDERGNRTATSGPAGGSTRYAYDEGGRPTAVTDALGRTTRIRCNQAGLTLETENPLGARTRYRRDAFGRPVAVTDALDGTTRFSWTPEGLLSARTAADGSVQSWTYDAEGNPTGQADQIGAATHREYGPFNRLTALVDADGTRHSFVYDTELRLAAVTNPDGLTWRYDRDPIGRVLTEHDFNGRSVSYARDAVGRLLSRTNGAGQVVAYRYDDAGNLLTKTADGATTSYEHDAADRLVRLSSPSAEVTRVYDGSGRLIRETVNGRTVSHAYNALGQRTTRTTPSGHSSAWTYDEAGRPLSLAAAGHTVGFDRDLMGRETARHLPGELALYSDWDERHRLTGQSLFHTDGGPGAEAGVGPGAGRGAAAVHGRTYTYRPDGQLLQVADLHDGTRRFNLDPLGRVTAVHTEDPSQTERYAYDGAGNLLDAGWPGAGGQDAQGARSYSGTLVRSAGRLRFEHDAQGRVTARRRTTLSGRTDVWTFGWDAEDRLTDVTTPAGDHWRYLYDPFGRRIAKQRLVADGDSWTVTEWTDFTWDATTLAEQTSYGPRLPGPYTLSWDHQGLQPIAQTESLAPAAAPASASAPASEEGAAQAAVDRRFFAVVTDLVGAPIRLLNPDGSAAWQSRATLWGVGSGAGTGDTSTPLRFPGQYYDPETRLHYNVHRYYDPATAGYLSPDPLGLLPSPNPHAYVSNPLRGADPLGLAPADPPPLGEHSNPFPNRGDAERAAFHLAGVPYGSPHDLSWEIGDDVTRRGQDGYMYDTEPTHWGNMRQYETPQGSRVIVEHTGDPAGPHFHAGMPKGRGEDALRSGVNFGWGGLDPDKDGFERYQKIDKPGGDHHLFYEKGTSCEG</sequence>
<feature type="region of interest" description="Disordered" evidence="2">
    <location>
        <begin position="828"/>
        <end position="849"/>
    </location>
</feature>
<keyword evidence="1" id="KW-0677">Repeat</keyword>
<feature type="domain" description="HNH/Endo VII superfamily nuclease toxins" evidence="3">
    <location>
        <begin position="1240"/>
        <end position="1324"/>
    </location>
</feature>
<organism evidence="6 7">
    <name type="scientific">Streptacidiphilus alkalitolerans</name>
    <dbReference type="NCBI Taxonomy" id="3342712"/>
    <lineage>
        <taxon>Bacteria</taxon>
        <taxon>Bacillati</taxon>
        <taxon>Actinomycetota</taxon>
        <taxon>Actinomycetes</taxon>
        <taxon>Kitasatosporales</taxon>
        <taxon>Streptomycetaceae</taxon>
        <taxon>Streptacidiphilus</taxon>
    </lineage>
</organism>
<dbReference type="InterPro" id="IPR050708">
    <property type="entry name" value="T6SS_VgrG/RHS"/>
</dbReference>
<evidence type="ECO:0000259" key="3">
    <source>
        <dbReference type="Pfam" id="PF15657"/>
    </source>
</evidence>